<feature type="domain" description="FHA" evidence="2">
    <location>
        <begin position="24"/>
        <end position="73"/>
    </location>
</feature>
<sequence>MARLRVRLRGKPIYDITLSEDRSYVAGRKEDCDIVLQPEKGISREHFKVSYVDGVWQVEVVSRYGEVIHNGEQIQHLDLTHGVLFSLPPYEFDYLNTTDEVAKVDSSSNLPALTGVHEGADFSGSEEKTVIGVAPTSAYIKMVDVDNETQEMIRLDAGDSWVAGRESSCHIHIRDPRVSRRQFEIRRAGSQYVIIDLGSVNGTLVNGSPISSTETTPIRSGDAISVLTNYLYFELHDSHFQNRLDMVDLPPPNPLVPVGGQDSAPVEYQQQSPHELMPYHNHAGVPMQYDPHGQPYPLGPVTPPQPVGKQKFDFQKNRPKLIIGAVALLLVAYLFSDTGGGPTPTGPVGAAPGSPAEVFNKLKPEQQALVRQRYKDAKNLYMQGKYQLAQDEIVKIQELVPDYEDIKEIERLSKEAIYIQNEAIRQAQIEKDKAEAEEKFQKQATVCEKQINSQTTIAQLEDCISPVLQFNPEHPRYLAMRMRVESFMAQKEAQDAQRLAHQSQVAQLRGMYSRAQDVHKKGKPLDAITAYEKVADSRLPDPSGLKAQSKRAIATIRQQMNSKTASLQSEAQKFYESQNLKGAIMALRKARIMDPNNPELPEKIELYTTELRKQMMNIYQEGILEESFGNVDGGESKAGAKDKWKKIMELDVTDGEYYKKAYIKLKKYGAL</sequence>
<dbReference type="RefSeq" id="WP_061834688.1">
    <property type="nucleotide sequence ID" value="NZ_LUKE01000001.1"/>
</dbReference>
<comment type="caution">
    <text evidence="3">The sequence shown here is derived from an EMBL/GenBank/DDBJ whole genome shotgun (WGS) entry which is preliminary data.</text>
</comment>
<dbReference type="Pfam" id="PF00498">
    <property type="entry name" value="FHA"/>
    <property type="match status" value="2"/>
</dbReference>
<dbReference type="InterPro" id="IPR008984">
    <property type="entry name" value="SMAD_FHA_dom_sf"/>
</dbReference>
<name>A0A150WRM2_BDEBC</name>
<keyword evidence="4" id="KW-1185">Reference proteome</keyword>
<proteinExistence type="predicted"/>
<feature type="coiled-coil region" evidence="1">
    <location>
        <begin position="417"/>
        <end position="444"/>
    </location>
</feature>
<dbReference type="Gene3D" id="2.60.200.20">
    <property type="match status" value="2"/>
</dbReference>
<dbReference type="SUPFAM" id="SSF49879">
    <property type="entry name" value="SMAD/FHA domain"/>
    <property type="match status" value="2"/>
</dbReference>
<dbReference type="SMART" id="SM00240">
    <property type="entry name" value="FHA"/>
    <property type="match status" value="2"/>
</dbReference>
<dbReference type="CDD" id="cd00060">
    <property type="entry name" value="FHA"/>
    <property type="match status" value="2"/>
</dbReference>
<reference evidence="3 4" key="1">
    <citation type="submission" date="2016-03" db="EMBL/GenBank/DDBJ databases">
        <authorList>
            <person name="Ploux O."/>
        </authorList>
    </citation>
    <scope>NUCLEOTIDE SEQUENCE [LARGE SCALE GENOMIC DNA]</scope>
    <source>
        <strain evidence="3 4">R0</strain>
    </source>
</reference>
<dbReference type="AlphaFoldDB" id="A0A150WRM2"/>
<dbReference type="OrthoDB" id="151099at2"/>
<keyword evidence="1" id="KW-0175">Coiled coil</keyword>
<dbReference type="Gene3D" id="1.25.40.10">
    <property type="entry name" value="Tetratricopeptide repeat domain"/>
    <property type="match status" value="1"/>
</dbReference>
<gene>
    <name evidence="3" type="ORF">AZI86_08865</name>
</gene>
<dbReference type="PROSITE" id="PS50006">
    <property type="entry name" value="FHA_DOMAIN"/>
    <property type="match status" value="2"/>
</dbReference>
<protein>
    <submittedName>
        <fullName evidence="3">FHA domain-containing protein</fullName>
    </submittedName>
</protein>
<dbReference type="InterPro" id="IPR050923">
    <property type="entry name" value="Cell_Proc_Reg/RNA_Proc"/>
</dbReference>
<evidence type="ECO:0000313" key="4">
    <source>
        <dbReference type="Proteomes" id="UP000075320"/>
    </source>
</evidence>
<dbReference type="InterPro" id="IPR000253">
    <property type="entry name" value="FHA_dom"/>
</dbReference>
<feature type="domain" description="FHA" evidence="2">
    <location>
        <begin position="161"/>
        <end position="210"/>
    </location>
</feature>
<dbReference type="Proteomes" id="UP000075320">
    <property type="component" value="Unassembled WGS sequence"/>
</dbReference>
<organism evidence="3 4">
    <name type="scientific">Bdellovibrio bacteriovorus</name>
    <dbReference type="NCBI Taxonomy" id="959"/>
    <lineage>
        <taxon>Bacteria</taxon>
        <taxon>Pseudomonadati</taxon>
        <taxon>Bdellovibrionota</taxon>
        <taxon>Bdellovibrionia</taxon>
        <taxon>Bdellovibrionales</taxon>
        <taxon>Pseudobdellovibrionaceae</taxon>
        <taxon>Bdellovibrio</taxon>
    </lineage>
</organism>
<accession>A0A150WRM2</accession>
<dbReference type="InterPro" id="IPR011990">
    <property type="entry name" value="TPR-like_helical_dom_sf"/>
</dbReference>
<dbReference type="PANTHER" id="PTHR23308">
    <property type="entry name" value="NUCLEAR INHIBITOR OF PROTEIN PHOSPHATASE-1"/>
    <property type="match status" value="1"/>
</dbReference>
<evidence type="ECO:0000259" key="2">
    <source>
        <dbReference type="PROSITE" id="PS50006"/>
    </source>
</evidence>
<evidence type="ECO:0000313" key="3">
    <source>
        <dbReference type="EMBL" id="KYG67112.1"/>
    </source>
</evidence>
<evidence type="ECO:0000256" key="1">
    <source>
        <dbReference type="SAM" id="Coils"/>
    </source>
</evidence>
<dbReference type="EMBL" id="LUKE01000001">
    <property type="protein sequence ID" value="KYG67112.1"/>
    <property type="molecule type" value="Genomic_DNA"/>
</dbReference>